<gene>
    <name evidence="1" type="ORF">N7E81_04695</name>
</gene>
<sequence>MLCQSSIDFYEEKGKTGLKDAEGNTVIPANYDQLGWTKGFSFPVNDVIGYKQGAWGLISVKNKVITPPLYYSLEAQHKNLIVASIKSKYSNELFYGVISSKGHVVVDFKYHSLTPLHDLIIVSVRRKGKSYYGLLDQQGKELLATDFANISYFKEGLFVFTTSSQRKGIIHKSGTIKVEATLDSIAPVSESYTLIFKSGKIGAIDSAGTVLHKPLYKKIVDRQTVKPFKQYQIIDASHESLHDFYCDSILEISSDLLAIVRNDYFEILNVDFDPIFRGEALNHLSAYRKNVIFKTNDKYQIIKYNGEPVYAPGFDTLLFDESYMYGLFEGQWSIFNKFGSSLSKLRFDSLLTGSNNLIPVKRMGYWGYIDHSGKMAISAKFDEAGVFVGNIAQVNYLGSRRIINQFGEFIGEPNYDRIKIEKVNTALVTKRGRTDLINYRGEVLFQTYNQLSPNFFGYLETTAEGHKGLVSHLGEIILYPEYDSISEPMNRRYAVVQQADKVGLINFKGFWVLPLSKETQEICHVNDGFISIKRNGQYGFVDFGQRLLIANRYEKTKPFTSGLAAVKLNGKWGFIDKKEHLLIQPTYTEVTPFKNGIALVSRVGKLGAIDAEERQKIKIEFDTIQTTTHDFLLVKKEGKMGLFNQAGQQLLQPSYTDIRPTMDDHFIVERRGLSGLIDPTGRYSIPLRYYSIREISHGRYICLETDPKAEE</sequence>
<dbReference type="PANTHER" id="PTHR37841:SF1">
    <property type="entry name" value="DUF3298 DOMAIN-CONTAINING PROTEIN"/>
    <property type="match status" value="1"/>
</dbReference>
<keyword evidence="2" id="KW-1185">Reference proteome</keyword>
<dbReference type="Proteomes" id="UP001062165">
    <property type="component" value="Chromosome"/>
</dbReference>
<evidence type="ECO:0000313" key="2">
    <source>
        <dbReference type="Proteomes" id="UP001062165"/>
    </source>
</evidence>
<name>A0ABY6D2K7_9BACT</name>
<dbReference type="InterPro" id="IPR032774">
    <property type="entry name" value="WG_beta_rep"/>
</dbReference>
<organism evidence="1 2">
    <name type="scientific">Reichenbachiella carrageenanivorans</name>
    <dbReference type="NCBI Taxonomy" id="2979869"/>
    <lineage>
        <taxon>Bacteria</taxon>
        <taxon>Pseudomonadati</taxon>
        <taxon>Bacteroidota</taxon>
        <taxon>Cytophagia</taxon>
        <taxon>Cytophagales</taxon>
        <taxon>Reichenbachiellaceae</taxon>
        <taxon>Reichenbachiella</taxon>
    </lineage>
</organism>
<reference evidence="1" key="1">
    <citation type="submission" date="2022-10" db="EMBL/GenBank/DDBJ databases">
        <title>Comparative genomics and taxonomic characterization of three novel marine species of genus Reichenbachiella exhibiting antioxidant and polysaccharide degradation activities.</title>
        <authorList>
            <person name="Muhammad N."/>
            <person name="Lee Y.-J."/>
            <person name="Ko J."/>
            <person name="Kim S.-G."/>
        </authorList>
    </citation>
    <scope>NUCLEOTIDE SEQUENCE</scope>
    <source>
        <strain evidence="1">Wsw4-B4</strain>
    </source>
</reference>
<dbReference type="EMBL" id="CP106735">
    <property type="protein sequence ID" value="UXX80397.1"/>
    <property type="molecule type" value="Genomic_DNA"/>
</dbReference>
<proteinExistence type="predicted"/>
<dbReference type="PANTHER" id="PTHR37841">
    <property type="entry name" value="GLR2918 PROTEIN"/>
    <property type="match status" value="1"/>
</dbReference>
<accession>A0ABY6D2K7</accession>
<evidence type="ECO:0000313" key="1">
    <source>
        <dbReference type="EMBL" id="UXX80397.1"/>
    </source>
</evidence>
<dbReference type="RefSeq" id="WP_263052127.1">
    <property type="nucleotide sequence ID" value="NZ_CP106735.1"/>
</dbReference>
<protein>
    <submittedName>
        <fullName evidence="1">WG repeat-containing protein</fullName>
    </submittedName>
</protein>
<dbReference type="Pfam" id="PF14903">
    <property type="entry name" value="WG_beta_rep"/>
    <property type="match status" value="5"/>
</dbReference>